<name>A0A8C3T7I9_CHESE</name>
<proteinExistence type="inferred from homology"/>
<evidence type="ECO:0000256" key="5">
    <source>
        <dbReference type="ARBA" id="ARBA00022729"/>
    </source>
</evidence>
<evidence type="ECO:0000256" key="2">
    <source>
        <dbReference type="ARBA" id="ARBA00004613"/>
    </source>
</evidence>
<keyword evidence="7" id="KW-0472">Membrane</keyword>
<dbReference type="GO" id="GO:0031640">
    <property type="term" value="P:killing of cells of another organism"/>
    <property type="evidence" value="ECO:0007669"/>
    <property type="project" value="UniProtKB-KW"/>
</dbReference>
<dbReference type="GO" id="GO:0022829">
    <property type="term" value="F:wide pore channel activity"/>
    <property type="evidence" value="ECO:0007669"/>
    <property type="project" value="TreeGrafter"/>
</dbReference>
<evidence type="ECO:0000256" key="1">
    <source>
        <dbReference type="ARBA" id="ARBA00004370"/>
    </source>
</evidence>
<dbReference type="InterPro" id="IPR020863">
    <property type="entry name" value="MACPF_CS"/>
</dbReference>
<evidence type="ECO:0000313" key="12">
    <source>
        <dbReference type="Ensembl" id="ENSCSRP00000024323.1"/>
    </source>
</evidence>
<evidence type="ECO:0000256" key="8">
    <source>
        <dbReference type="ARBA" id="ARBA00023157"/>
    </source>
</evidence>
<dbReference type="GO" id="GO:0001771">
    <property type="term" value="P:immunological synapse formation"/>
    <property type="evidence" value="ECO:0007669"/>
    <property type="project" value="TreeGrafter"/>
</dbReference>
<accession>A0A8C3T7I9</accession>
<evidence type="ECO:0000256" key="3">
    <source>
        <dbReference type="ARBA" id="ARBA00009214"/>
    </source>
</evidence>
<dbReference type="AlphaFoldDB" id="A0A8C3T7I9"/>
<keyword evidence="5 10" id="KW-0732">Signal</keyword>
<evidence type="ECO:0000256" key="10">
    <source>
        <dbReference type="SAM" id="SignalP"/>
    </source>
</evidence>
<dbReference type="InterPro" id="IPR052784">
    <property type="entry name" value="Perforin-1_pore-forming"/>
</dbReference>
<feature type="compositionally biased region" description="Polar residues" evidence="9">
    <location>
        <begin position="310"/>
        <end position="319"/>
    </location>
</feature>
<dbReference type="Proteomes" id="UP000694403">
    <property type="component" value="Unplaced"/>
</dbReference>
<feature type="region of interest" description="Disordered" evidence="9">
    <location>
        <begin position="300"/>
        <end position="333"/>
    </location>
</feature>
<comment type="subcellular location">
    <subcellularLocation>
        <location evidence="1">Membrane</location>
    </subcellularLocation>
    <subcellularLocation>
        <location evidence="2">Secreted</location>
    </subcellularLocation>
</comment>
<dbReference type="PANTHER" id="PTHR46096:SF3">
    <property type="entry name" value="PERFORIN-1"/>
    <property type="match status" value="1"/>
</dbReference>
<keyword evidence="4" id="KW-0964">Secreted</keyword>
<evidence type="ECO:0000256" key="4">
    <source>
        <dbReference type="ARBA" id="ARBA00022525"/>
    </source>
</evidence>
<feature type="domain" description="MACPF" evidence="11">
    <location>
        <begin position="24"/>
        <end position="391"/>
    </location>
</feature>
<reference evidence="12" key="2">
    <citation type="submission" date="2025-09" db="UniProtKB">
        <authorList>
            <consortium name="Ensembl"/>
        </authorList>
    </citation>
    <scope>IDENTIFICATION</scope>
</reference>
<evidence type="ECO:0000313" key="13">
    <source>
        <dbReference type="Proteomes" id="UP000694403"/>
    </source>
</evidence>
<dbReference type="GO" id="GO:0005576">
    <property type="term" value="C:extracellular region"/>
    <property type="evidence" value="ECO:0007669"/>
    <property type="project" value="UniProtKB-SubCell"/>
</dbReference>
<keyword evidence="13" id="KW-1185">Reference proteome</keyword>
<dbReference type="GO" id="GO:0051607">
    <property type="term" value="P:defense response to virus"/>
    <property type="evidence" value="ECO:0007669"/>
    <property type="project" value="TreeGrafter"/>
</dbReference>
<dbReference type="Pfam" id="PF01823">
    <property type="entry name" value="MACPF"/>
    <property type="match status" value="1"/>
</dbReference>
<keyword evidence="8" id="KW-1015">Disulfide bond</keyword>
<feature type="chain" id="PRO_5034351589" description="MACPF domain-containing protein" evidence="10">
    <location>
        <begin position="21"/>
        <end position="421"/>
    </location>
</feature>
<keyword evidence="6" id="KW-0204">Cytolysis</keyword>
<sequence length="421" mass="44851">MPRFGAFIPLSLFIFPGASSRCHTAEECEEHTAFVPGHNLAGEGIDVTTLGRKGAYLVDTSHWQRLDGTCTLCRNSLLEGQLQRLPLAAADWREKVSCRRKISSAVKESAIGVVRAAGAVVQNDWKVGLEVEVKPSVNTQVTLAGSHSKLAEFSSEKSQQDKYSFTSHEVSCSSNAPTLTPQFSGALSRLPPSYDSAAYRPFLAMYGTHYISQAALRGVGCTRQLTATQTCRAVLEELMASDVKECLVSQFSLNRGLGSLSSNSECRERSSHAGVFSAWLESLKTSPSLVSYSLVPQAGGPEAGRGAKPTSGTPANTTAPRAPSPTPCAAHSSGAWPGSKSTCCGPKTCGGGDPTPASDAYARFLFQGRRLRAGYIEDDCDVALSLILGKYANECDYNGTGICFMQKVSWKQDTGLDGPLV</sequence>
<organism evidence="12 13">
    <name type="scientific">Chelydra serpentina</name>
    <name type="common">Snapping turtle</name>
    <name type="synonym">Testudo serpentina</name>
    <dbReference type="NCBI Taxonomy" id="8475"/>
    <lineage>
        <taxon>Eukaryota</taxon>
        <taxon>Metazoa</taxon>
        <taxon>Chordata</taxon>
        <taxon>Craniata</taxon>
        <taxon>Vertebrata</taxon>
        <taxon>Euteleostomi</taxon>
        <taxon>Archelosauria</taxon>
        <taxon>Testudinata</taxon>
        <taxon>Testudines</taxon>
        <taxon>Cryptodira</taxon>
        <taxon>Durocryptodira</taxon>
        <taxon>Americhelydia</taxon>
        <taxon>Chelydroidea</taxon>
        <taxon>Chelydridae</taxon>
        <taxon>Chelydra</taxon>
    </lineage>
</organism>
<comment type="similarity">
    <text evidence="3">Belongs to the complement C6/C7/C8/C9 family.</text>
</comment>
<dbReference type="PANTHER" id="PTHR46096">
    <property type="entry name" value="PERFORIN-1"/>
    <property type="match status" value="1"/>
</dbReference>
<dbReference type="Ensembl" id="ENSCSRT00000025364.1">
    <property type="protein sequence ID" value="ENSCSRP00000024323.1"/>
    <property type="gene ID" value="ENSCSRG00000018229.1"/>
</dbReference>
<evidence type="ECO:0000256" key="7">
    <source>
        <dbReference type="ARBA" id="ARBA00023136"/>
    </source>
</evidence>
<reference evidence="12" key="1">
    <citation type="submission" date="2025-08" db="UniProtKB">
        <authorList>
            <consortium name="Ensembl"/>
        </authorList>
    </citation>
    <scope>IDENTIFICATION</scope>
</reference>
<evidence type="ECO:0000256" key="9">
    <source>
        <dbReference type="SAM" id="MobiDB-lite"/>
    </source>
</evidence>
<dbReference type="PROSITE" id="PS51412">
    <property type="entry name" value="MACPF_2"/>
    <property type="match status" value="1"/>
</dbReference>
<dbReference type="InterPro" id="IPR020864">
    <property type="entry name" value="MACPF"/>
</dbReference>
<dbReference type="GO" id="GO:0001913">
    <property type="term" value="P:T cell mediated cytotoxicity"/>
    <property type="evidence" value="ECO:0007669"/>
    <property type="project" value="TreeGrafter"/>
</dbReference>
<feature type="signal peptide" evidence="10">
    <location>
        <begin position="1"/>
        <end position="20"/>
    </location>
</feature>
<evidence type="ECO:0000256" key="6">
    <source>
        <dbReference type="ARBA" id="ARBA00022852"/>
    </source>
</evidence>
<dbReference type="GO" id="GO:0016020">
    <property type="term" value="C:membrane"/>
    <property type="evidence" value="ECO:0007669"/>
    <property type="project" value="UniProtKB-SubCell"/>
</dbReference>
<evidence type="ECO:0000259" key="11">
    <source>
        <dbReference type="PROSITE" id="PS51412"/>
    </source>
</evidence>
<protein>
    <recommendedName>
        <fullName evidence="11">MACPF domain-containing protein</fullName>
    </recommendedName>
</protein>
<dbReference type="PROSITE" id="PS00279">
    <property type="entry name" value="MACPF_1"/>
    <property type="match status" value="1"/>
</dbReference>